<feature type="domain" description="Electron transfer flavoprotein alpha/beta-subunit N-terminal" evidence="2">
    <location>
        <begin position="22"/>
        <end position="220"/>
    </location>
</feature>
<evidence type="ECO:0000259" key="2">
    <source>
        <dbReference type="SMART" id="SM00893"/>
    </source>
</evidence>
<dbReference type="InterPro" id="IPR014729">
    <property type="entry name" value="Rossmann-like_a/b/a_fold"/>
</dbReference>
<sequence>MELLVCIKQVPDTSEIKLDPETNNLIRTGLPSIVNPDDMHALEAALAVKDQYEGSRITVLSMGPPQAEAALRECLSLGADDAVLVTDRAFGGADTLATSYTIASAIRHIQRTMNRQFQIIFCGKQAIDGDTAQVGPQIAEELGMAQATYACELSVDQAAQKAVVKRQHENGYEIVEVPLPLLVTATAELNEPRQPGLWSSIYAKRYTINHITLRDMPHIDESRIGLNGSPTRVRKVYQPPLRGKVEMLSSIDEGAKKVLELAYHIKPEKFAHLLVPNDVPVVESTEDEGVDVKDSVQRAASVESVVPSEAKVEEVKPNTFAAEAAKSADVSKGGDR</sequence>
<dbReference type="RefSeq" id="WP_105092453.1">
    <property type="nucleotide sequence ID" value="NZ_PPDF01000005.1"/>
</dbReference>
<dbReference type="InterPro" id="IPR033948">
    <property type="entry name" value="ETF_beta_N"/>
</dbReference>
<dbReference type="PANTHER" id="PTHR21294:SF17">
    <property type="entry name" value="PROTEIN FIXA"/>
    <property type="match status" value="1"/>
</dbReference>
<proteinExistence type="predicted"/>
<dbReference type="InterPro" id="IPR014730">
    <property type="entry name" value="ETF_a/b_N"/>
</dbReference>
<evidence type="ECO:0000313" key="3">
    <source>
        <dbReference type="EMBL" id="PQL25739.1"/>
    </source>
</evidence>
<dbReference type="SMART" id="SM00893">
    <property type="entry name" value="ETF"/>
    <property type="match status" value="1"/>
</dbReference>
<evidence type="ECO:0000256" key="1">
    <source>
        <dbReference type="ARBA" id="ARBA00042002"/>
    </source>
</evidence>
<dbReference type="EMBL" id="PPDF01000005">
    <property type="protein sequence ID" value="PQL25739.1"/>
    <property type="molecule type" value="Genomic_DNA"/>
</dbReference>
<gene>
    <name evidence="3" type="ORF">VTHSUH11_01965</name>
</gene>
<dbReference type="Gene3D" id="3.40.50.620">
    <property type="entry name" value="HUPs"/>
    <property type="match status" value="1"/>
</dbReference>
<dbReference type="InterPro" id="IPR012255">
    <property type="entry name" value="ETF_b"/>
</dbReference>
<dbReference type="Pfam" id="PF01012">
    <property type="entry name" value="ETF"/>
    <property type="match status" value="1"/>
</dbReference>
<dbReference type="CDD" id="cd01714">
    <property type="entry name" value="ETF_beta"/>
    <property type="match status" value="1"/>
</dbReference>
<reference evidence="3 4" key="1">
    <citation type="submission" date="2018-01" db="EMBL/GenBank/DDBJ databases">
        <title>Draft genome sequences of clinical isolates and type strains of oral Veillonella including Veillonella infantum sp., nov.</title>
        <authorList>
            <person name="Mashima I."/>
            <person name="Liao Y.-C."/>
            <person name="Sabharwal A."/>
            <person name="Haase E.M."/>
            <person name="Nakazawa F."/>
            <person name="Scannapieco F.A."/>
        </authorList>
    </citation>
    <scope>NUCLEOTIDE SEQUENCE [LARGE SCALE GENOMIC DNA]</scope>
    <source>
        <strain evidence="3 4">Y6</strain>
    </source>
</reference>
<accession>A0A2S7ZR46</accession>
<dbReference type="STRING" id="1110546.GCA_001078375_00183"/>
<evidence type="ECO:0000313" key="4">
    <source>
        <dbReference type="Proteomes" id="UP000238877"/>
    </source>
</evidence>
<name>A0A2S7ZR46_9FIRM</name>
<comment type="caution">
    <text evidence="3">The sequence shown here is derived from an EMBL/GenBank/DDBJ whole genome shotgun (WGS) entry which is preliminary data.</text>
</comment>
<dbReference type="AlphaFoldDB" id="A0A2S7ZR46"/>
<dbReference type="GO" id="GO:0009055">
    <property type="term" value="F:electron transfer activity"/>
    <property type="evidence" value="ECO:0007669"/>
    <property type="project" value="InterPro"/>
</dbReference>
<organism evidence="3 4">
    <name type="scientific">Veillonella tobetsuensis</name>
    <dbReference type="NCBI Taxonomy" id="1110546"/>
    <lineage>
        <taxon>Bacteria</taxon>
        <taxon>Bacillati</taxon>
        <taxon>Bacillota</taxon>
        <taxon>Negativicutes</taxon>
        <taxon>Veillonellales</taxon>
        <taxon>Veillonellaceae</taxon>
        <taxon>Veillonella</taxon>
    </lineage>
</organism>
<dbReference type="Proteomes" id="UP000238877">
    <property type="component" value="Unassembled WGS sequence"/>
</dbReference>
<dbReference type="PANTHER" id="PTHR21294">
    <property type="entry name" value="ELECTRON TRANSFER FLAVOPROTEIN BETA-SUBUNIT"/>
    <property type="match status" value="1"/>
</dbReference>
<dbReference type="SUPFAM" id="SSF52402">
    <property type="entry name" value="Adenine nucleotide alpha hydrolases-like"/>
    <property type="match status" value="1"/>
</dbReference>
<protein>
    <recommendedName>
        <fullName evidence="1">Electron transfer flavoprotein small subunit</fullName>
    </recommendedName>
</protein>